<reference evidence="1" key="1">
    <citation type="submission" date="2016-07" db="EMBL/GenBank/DDBJ databases">
        <authorList>
            <person name="Bretaudeau A."/>
        </authorList>
    </citation>
    <scope>NUCLEOTIDE SEQUENCE</scope>
    <source>
        <strain evidence="1">Rice</strain>
        <tissue evidence="1">Whole body</tissue>
    </source>
</reference>
<organism evidence="1">
    <name type="scientific">Spodoptera frugiperda</name>
    <name type="common">Fall armyworm</name>
    <dbReference type="NCBI Taxonomy" id="7108"/>
    <lineage>
        <taxon>Eukaryota</taxon>
        <taxon>Metazoa</taxon>
        <taxon>Ecdysozoa</taxon>
        <taxon>Arthropoda</taxon>
        <taxon>Hexapoda</taxon>
        <taxon>Insecta</taxon>
        <taxon>Pterygota</taxon>
        <taxon>Neoptera</taxon>
        <taxon>Endopterygota</taxon>
        <taxon>Lepidoptera</taxon>
        <taxon>Glossata</taxon>
        <taxon>Ditrysia</taxon>
        <taxon>Noctuoidea</taxon>
        <taxon>Noctuidae</taxon>
        <taxon>Amphipyrinae</taxon>
        <taxon>Spodoptera</taxon>
    </lineage>
</organism>
<name>A0A2H1W9C7_SPOFR</name>
<evidence type="ECO:0000313" key="1">
    <source>
        <dbReference type="EMBL" id="SOQ49699.1"/>
    </source>
</evidence>
<protein>
    <submittedName>
        <fullName evidence="1">SFRICE_024113</fullName>
    </submittedName>
</protein>
<proteinExistence type="predicted"/>
<dbReference type="EMBL" id="ODYU01007161">
    <property type="protein sequence ID" value="SOQ49699.1"/>
    <property type="molecule type" value="Genomic_DNA"/>
</dbReference>
<gene>
    <name evidence="1" type="ORF">SFRICE_024113</name>
</gene>
<accession>A0A2H1W9C7</accession>
<dbReference type="AlphaFoldDB" id="A0A2H1W9C7"/>
<sequence length="271" mass="30576">MTSPALSEARGSIRLLLTKNHPVTTPAFRAGAPVNPLGSPQLLGICMYLEYIHPDKLIFTTASTDPHRTHCIISNAYMRCVLMASYGMRTMRGIIHQNSFSADAYIITSTFMPNVSPIRPMVWVYKLVNEQMDHLMVSNHCRPWTLETSEALQYFLLSRGCVYKHTSSHTFDTLTQNNNLCKAQIVVSCRNRSRNTLHESRDCDLFVLSVDNHAMASPALGETRESIILLLTKNHPVFCVINGQKSKYTHFFMERVDVSPEGKQSPPPMDT</sequence>